<evidence type="ECO:0000313" key="2">
    <source>
        <dbReference type="Proteomes" id="UP000230233"/>
    </source>
</evidence>
<protein>
    <submittedName>
        <fullName evidence="1">Uncharacterized protein</fullName>
    </submittedName>
</protein>
<evidence type="ECO:0000313" key="1">
    <source>
        <dbReference type="EMBL" id="PIC50377.1"/>
    </source>
</evidence>
<reference evidence="2" key="1">
    <citation type="submission" date="2017-10" db="EMBL/GenBank/DDBJ databases">
        <title>Rapid genome shrinkage in a self-fertile nematode reveals novel sperm competition proteins.</title>
        <authorList>
            <person name="Yin D."/>
            <person name="Schwarz E.M."/>
            <person name="Thomas C.G."/>
            <person name="Felde R.L."/>
            <person name="Korf I.F."/>
            <person name="Cutter A.D."/>
            <person name="Schartner C.M."/>
            <person name="Ralston E.J."/>
            <person name="Meyer B.J."/>
            <person name="Haag E.S."/>
        </authorList>
    </citation>
    <scope>NUCLEOTIDE SEQUENCE [LARGE SCALE GENOMIC DNA]</scope>
    <source>
        <strain evidence="2">JU1422</strain>
    </source>
</reference>
<dbReference type="EMBL" id="PDUG01000001">
    <property type="protein sequence ID" value="PIC50377.1"/>
    <property type="molecule type" value="Genomic_DNA"/>
</dbReference>
<gene>
    <name evidence="1" type="primary">Cni-F37H8.7</name>
    <name evidence="1" type="synonym">Cnig_chr_I.g1297</name>
    <name evidence="1" type="ORF">B9Z55_001297</name>
</gene>
<accession>A0A2G5VF49</accession>
<keyword evidence="2" id="KW-1185">Reference proteome</keyword>
<dbReference type="AlphaFoldDB" id="A0A2G5VF49"/>
<sequence length="121" mass="13868">MNGRLDETKEGLGQAQENYDQLMAAVGGRGGVREELELVWHELGADISAWQHNFCRNQTMKLLQEKAIEKYIDVFPITSSLHHLKKFLVSLGHIAKLCVARVLSDREIDELDEHTVNYYSR</sequence>
<comment type="caution">
    <text evidence="1">The sequence shown here is derived from an EMBL/GenBank/DDBJ whole genome shotgun (WGS) entry which is preliminary data.</text>
</comment>
<name>A0A2G5VF49_9PELO</name>
<organism evidence="1 2">
    <name type="scientific">Caenorhabditis nigoni</name>
    <dbReference type="NCBI Taxonomy" id="1611254"/>
    <lineage>
        <taxon>Eukaryota</taxon>
        <taxon>Metazoa</taxon>
        <taxon>Ecdysozoa</taxon>
        <taxon>Nematoda</taxon>
        <taxon>Chromadorea</taxon>
        <taxon>Rhabditida</taxon>
        <taxon>Rhabditina</taxon>
        <taxon>Rhabditomorpha</taxon>
        <taxon>Rhabditoidea</taxon>
        <taxon>Rhabditidae</taxon>
        <taxon>Peloderinae</taxon>
        <taxon>Caenorhabditis</taxon>
    </lineage>
</organism>
<dbReference type="Proteomes" id="UP000230233">
    <property type="component" value="Chromosome I"/>
</dbReference>
<proteinExistence type="predicted"/>